<dbReference type="Proteomes" id="UP001595848">
    <property type="component" value="Unassembled WGS sequence"/>
</dbReference>
<keyword evidence="2" id="KW-1185">Reference proteome</keyword>
<evidence type="ECO:0000313" key="2">
    <source>
        <dbReference type="Proteomes" id="UP001595848"/>
    </source>
</evidence>
<protein>
    <submittedName>
        <fullName evidence="1">Molybdate ABC transporter substrate-binding protein</fullName>
    </submittedName>
</protein>
<reference evidence="2" key="1">
    <citation type="journal article" date="2019" name="Int. J. Syst. Evol. Microbiol.">
        <title>The Global Catalogue of Microorganisms (GCM) 10K type strain sequencing project: providing services to taxonomists for standard genome sequencing and annotation.</title>
        <authorList>
            <consortium name="The Broad Institute Genomics Platform"/>
            <consortium name="The Broad Institute Genome Sequencing Center for Infectious Disease"/>
            <person name="Wu L."/>
            <person name="Ma J."/>
        </authorList>
    </citation>
    <scope>NUCLEOTIDE SEQUENCE [LARGE SCALE GENOMIC DNA]</scope>
    <source>
        <strain evidence="2">LMG 24813</strain>
    </source>
</reference>
<comment type="caution">
    <text evidence="1">The sequence shown here is derived from an EMBL/GenBank/DDBJ whole genome shotgun (WGS) entry which is preliminary data.</text>
</comment>
<dbReference type="Pfam" id="PF13531">
    <property type="entry name" value="SBP_bac_11"/>
    <property type="match status" value="1"/>
</dbReference>
<dbReference type="RefSeq" id="WP_217963103.1">
    <property type="nucleotide sequence ID" value="NZ_JAHTBN010000002.1"/>
</dbReference>
<name>A0ABV8P155_9BURK</name>
<sequence length="234" mass="24871">MTLMDLRLFSGGAAHGLVDHVQARFEQEYGCRLLGEFGAVGLMKQRVLAGEPCDALILSRVLMDGLDSEGSLVEGSLRDVGVVSTGLAVLDGAQPPDIAQAEGLAATLRQASGIYVPDMTQSTAGGHMKRVFERLGILEAIRGKIHEFPNGATAMRTMAEQGLRGSVGCTQVTEILYTPGVTLVARLPQACALDTIYTYGIPVGCRLPDLARALADALCDPRLDEFKRRNGLAS</sequence>
<organism evidence="1 2">
    <name type="scientific">Candidimonas humi</name>
    <dbReference type="NCBI Taxonomy" id="683355"/>
    <lineage>
        <taxon>Bacteria</taxon>
        <taxon>Pseudomonadati</taxon>
        <taxon>Pseudomonadota</taxon>
        <taxon>Betaproteobacteria</taxon>
        <taxon>Burkholderiales</taxon>
        <taxon>Alcaligenaceae</taxon>
        <taxon>Candidimonas</taxon>
    </lineage>
</organism>
<accession>A0ABV8P155</accession>
<gene>
    <name evidence="1" type="ORF">ACFOY1_11330</name>
</gene>
<dbReference type="EMBL" id="JBHSBV010000003">
    <property type="protein sequence ID" value="MFC4201547.1"/>
    <property type="molecule type" value="Genomic_DNA"/>
</dbReference>
<dbReference type="InterPro" id="IPR050682">
    <property type="entry name" value="ModA/WtpA"/>
</dbReference>
<evidence type="ECO:0000313" key="1">
    <source>
        <dbReference type="EMBL" id="MFC4201547.1"/>
    </source>
</evidence>
<dbReference type="PANTHER" id="PTHR30632:SF11">
    <property type="entry name" value="BLR4797 PROTEIN"/>
    <property type="match status" value="1"/>
</dbReference>
<dbReference type="PANTHER" id="PTHR30632">
    <property type="entry name" value="MOLYBDATE-BINDING PERIPLASMIC PROTEIN"/>
    <property type="match status" value="1"/>
</dbReference>
<proteinExistence type="predicted"/>